<feature type="region of interest" description="Disordered" evidence="1">
    <location>
        <begin position="973"/>
        <end position="996"/>
    </location>
</feature>
<feature type="compositionally biased region" description="Polar residues" evidence="1">
    <location>
        <begin position="549"/>
        <end position="561"/>
    </location>
</feature>
<protein>
    <submittedName>
        <fullName evidence="2">Uncharacterized protein</fullName>
    </submittedName>
</protein>
<feature type="compositionally biased region" description="Gly residues" evidence="1">
    <location>
        <begin position="1157"/>
        <end position="1170"/>
    </location>
</feature>
<gene>
    <name evidence="2" type="ORF">BDY21DRAFT_360644</name>
</gene>
<evidence type="ECO:0000256" key="1">
    <source>
        <dbReference type="SAM" id="MobiDB-lite"/>
    </source>
</evidence>
<feature type="region of interest" description="Disordered" evidence="1">
    <location>
        <begin position="670"/>
        <end position="733"/>
    </location>
</feature>
<evidence type="ECO:0000313" key="3">
    <source>
        <dbReference type="Proteomes" id="UP000799766"/>
    </source>
</evidence>
<feature type="compositionally biased region" description="Low complexity" evidence="1">
    <location>
        <begin position="691"/>
        <end position="712"/>
    </location>
</feature>
<feature type="region of interest" description="Disordered" evidence="1">
    <location>
        <begin position="548"/>
        <end position="628"/>
    </location>
</feature>
<organism evidence="2 3">
    <name type="scientific">Lineolata rhizophorae</name>
    <dbReference type="NCBI Taxonomy" id="578093"/>
    <lineage>
        <taxon>Eukaryota</taxon>
        <taxon>Fungi</taxon>
        <taxon>Dikarya</taxon>
        <taxon>Ascomycota</taxon>
        <taxon>Pezizomycotina</taxon>
        <taxon>Dothideomycetes</taxon>
        <taxon>Dothideomycetes incertae sedis</taxon>
        <taxon>Lineolatales</taxon>
        <taxon>Lineolataceae</taxon>
        <taxon>Lineolata</taxon>
    </lineage>
</organism>
<sequence>MKNKLCCTASDSRSDSPPLLPTARLHRPRSRVSFSQLDSHPWRPAATSNPAPTSSSAAAGGCGRGTTPRCSSRFTSTRTEELQSLRRIFDNAAEGPGPGGTAGAGDGCSADVTAVSGSDDLPRSLLMEMEREMEPSSPAAEPKMKSVGQALQRKLLNKMSRDLKRENEKEEKEKDKEKWKTSLGKKKGKDDLRARKAEIRKELFSEEAPEEGGYDEDAEEVGSVEERLDAQTPVSPVRRKDSFKRPDVHSIQWSSEAREDVERRTSPASTKATHDDRQTPSDEEPTSKGKHIKTESIGVHCIPPLRFSGSDLALKAPWSSAFVSPEASPSKDNTSEHASTSKLVPETSATTSNAETFGTATDVLANQGAARSRERATSGASTLRPAPFRFPENTTEQKPRSCDASNLSDYTPTNPGQQETQEFLPEATTERDDERDSQPASNQGLAQKSSTLSFGSCARPSRFKEDLSPPERHPRKPKSVLSFVRSKTIHHIRSHQYLSDGASDIPWRKSISRASLREDLREDDREEGRDVIWERALKAHQREKRALYLSSNQNKARSNSMFRERSVSASRSRKRSSCTSVGVDPLESKESQGAVSDVSPLATPGIQDGRSSSISNMTFPGSRRPSLGRSVSSLALGAWARYPSHTRGERNRPAGTHDNVFSRDFAVEAAKRAEEAKAHQQHDEQQHEQQQRLLASAASGGSASPSPSSTTPRLRRPPGLKKTKTGLSKSSSMSFGRSFLKNYAHMFRSQSTEFRRFGHGHRGSTSTSGTLTRPELEVLPEVMAPPARLPTVPSDPALRTAAEDAAVNAVPTVDNTAGAGAGRDRSPLRFSPKKAVARLHLRERLELAKDKNATEPLINDGTATDGADEASRHSPSSPFVRRSPRPSTELPHAHSMFPLKTPVHDENGPFFDVRRLSRSYIDACVEYPLRSSVESNLSEEREGLSNCTNNSSQAILKPSATYPTMDYSERSELLDKSNNSASSGNRSSYNGNISSILTDRPAPSSYLTVPCNPWTATGLSRRHPSSSSRRVSSQPPPTLSPPSAFSPPSSPPPDALATSTSSPLRPPPPIIHQSPAMHLTRDARHPLRHKSSDLPLSRTAQSLPSTLRGAARAPREGSSAGYRTSLGLYGQHGPDNAGASTGANSARYSQFSQCVGGRGVSGGGGGGSGGSDEDAHALHAQRRQGQRQQQQQHQHAKHESAISVRRSTLELLKKLQEAERAERERAWRVAEGLAAIERLGGGEGA</sequence>
<evidence type="ECO:0000313" key="2">
    <source>
        <dbReference type="EMBL" id="KAF2461554.1"/>
    </source>
</evidence>
<feature type="region of interest" description="Disordered" evidence="1">
    <location>
        <begin position="847"/>
        <end position="904"/>
    </location>
</feature>
<feature type="region of interest" description="Disordered" evidence="1">
    <location>
        <begin position="321"/>
        <end position="481"/>
    </location>
</feature>
<feature type="compositionally biased region" description="Polar residues" evidence="1">
    <location>
        <begin position="403"/>
        <end position="421"/>
    </location>
</feature>
<dbReference type="Proteomes" id="UP000799766">
    <property type="component" value="Unassembled WGS sequence"/>
</dbReference>
<feature type="compositionally biased region" description="Basic and acidic residues" evidence="1">
    <location>
        <begin position="256"/>
        <end position="265"/>
    </location>
</feature>
<name>A0A6A6PC77_9PEZI</name>
<dbReference type="OrthoDB" id="3437384at2759"/>
<reference evidence="2" key="1">
    <citation type="journal article" date="2020" name="Stud. Mycol.">
        <title>101 Dothideomycetes genomes: a test case for predicting lifestyles and emergence of pathogens.</title>
        <authorList>
            <person name="Haridas S."/>
            <person name="Albert R."/>
            <person name="Binder M."/>
            <person name="Bloem J."/>
            <person name="Labutti K."/>
            <person name="Salamov A."/>
            <person name="Andreopoulos B."/>
            <person name="Baker S."/>
            <person name="Barry K."/>
            <person name="Bills G."/>
            <person name="Bluhm B."/>
            <person name="Cannon C."/>
            <person name="Castanera R."/>
            <person name="Culley D."/>
            <person name="Daum C."/>
            <person name="Ezra D."/>
            <person name="Gonzalez J."/>
            <person name="Henrissat B."/>
            <person name="Kuo A."/>
            <person name="Liang C."/>
            <person name="Lipzen A."/>
            <person name="Lutzoni F."/>
            <person name="Magnuson J."/>
            <person name="Mondo S."/>
            <person name="Nolan M."/>
            <person name="Ohm R."/>
            <person name="Pangilinan J."/>
            <person name="Park H.-J."/>
            <person name="Ramirez L."/>
            <person name="Alfaro M."/>
            <person name="Sun H."/>
            <person name="Tritt A."/>
            <person name="Yoshinaga Y."/>
            <person name="Zwiers L.-H."/>
            <person name="Turgeon B."/>
            <person name="Goodwin S."/>
            <person name="Spatafora J."/>
            <person name="Crous P."/>
            <person name="Grigoriev I."/>
        </authorList>
    </citation>
    <scope>NUCLEOTIDE SEQUENCE</scope>
    <source>
        <strain evidence="2">ATCC 16933</strain>
    </source>
</reference>
<feature type="region of interest" description="Disordered" evidence="1">
    <location>
        <begin position="1017"/>
        <end position="1074"/>
    </location>
</feature>
<proteinExistence type="predicted"/>
<feature type="compositionally biased region" description="Basic residues" evidence="1">
    <location>
        <begin position="713"/>
        <end position="724"/>
    </location>
</feature>
<accession>A0A6A6PC77</accession>
<feature type="compositionally biased region" description="Basic and acidic residues" evidence="1">
    <location>
        <begin position="462"/>
        <end position="472"/>
    </location>
</feature>
<feature type="compositionally biased region" description="Polar residues" evidence="1">
    <location>
        <begin position="330"/>
        <end position="359"/>
    </location>
</feature>
<feature type="compositionally biased region" description="Low complexity" evidence="1">
    <location>
        <begin position="43"/>
        <end position="69"/>
    </location>
</feature>
<feature type="region of interest" description="Disordered" evidence="1">
    <location>
        <begin position="1088"/>
        <end position="1129"/>
    </location>
</feature>
<feature type="compositionally biased region" description="Polar residues" evidence="1">
    <location>
        <begin position="438"/>
        <end position="454"/>
    </location>
</feature>
<feature type="region of interest" description="Disordered" evidence="1">
    <location>
        <begin position="91"/>
        <end position="306"/>
    </location>
</feature>
<feature type="compositionally biased region" description="Basic and acidic residues" evidence="1">
    <location>
        <begin position="188"/>
        <end position="204"/>
    </location>
</feature>
<feature type="compositionally biased region" description="Basic and acidic residues" evidence="1">
    <location>
        <begin position="428"/>
        <end position="437"/>
    </location>
</feature>
<dbReference type="AlphaFoldDB" id="A0A6A6PC77"/>
<keyword evidence="3" id="KW-1185">Reference proteome</keyword>
<feature type="compositionally biased region" description="Low complexity" evidence="1">
    <location>
        <begin position="977"/>
        <end position="995"/>
    </location>
</feature>
<feature type="compositionally biased region" description="Basic and acidic residues" evidence="1">
    <location>
        <begin position="238"/>
        <end position="248"/>
    </location>
</feature>
<dbReference type="EMBL" id="MU001671">
    <property type="protein sequence ID" value="KAF2461554.1"/>
    <property type="molecule type" value="Genomic_DNA"/>
</dbReference>
<feature type="region of interest" description="Disordered" evidence="1">
    <location>
        <begin position="1157"/>
        <end position="1206"/>
    </location>
</feature>
<feature type="compositionally biased region" description="Polar residues" evidence="1">
    <location>
        <begin position="609"/>
        <end position="619"/>
    </location>
</feature>
<feature type="compositionally biased region" description="Low complexity" evidence="1">
    <location>
        <begin position="873"/>
        <end position="887"/>
    </location>
</feature>
<feature type="region of interest" description="Disordered" evidence="1">
    <location>
        <begin position="1"/>
        <end position="78"/>
    </location>
</feature>
<feature type="compositionally biased region" description="Gly residues" evidence="1">
    <location>
        <begin position="96"/>
        <end position="106"/>
    </location>
</feature>
<feature type="compositionally biased region" description="Basic and acidic residues" evidence="1">
    <location>
        <begin position="159"/>
        <end position="180"/>
    </location>
</feature>
<feature type="compositionally biased region" description="Basic and acidic residues" evidence="1">
    <location>
        <begin position="670"/>
        <end position="690"/>
    </location>
</feature>
<feature type="compositionally biased region" description="Acidic residues" evidence="1">
    <location>
        <begin position="205"/>
        <end position="223"/>
    </location>
</feature>
<feature type="compositionally biased region" description="Pro residues" evidence="1">
    <location>
        <begin position="1034"/>
        <end position="1054"/>
    </location>
</feature>